<protein>
    <recommendedName>
        <fullName evidence="1">F-box domain-containing protein</fullName>
    </recommendedName>
</protein>
<proteinExistence type="predicted"/>
<comment type="caution">
    <text evidence="2">The sequence shown here is derived from an EMBL/GenBank/DDBJ whole genome shotgun (WGS) entry which is preliminary data.</text>
</comment>
<dbReference type="SMART" id="SM00256">
    <property type="entry name" value="FBOX"/>
    <property type="match status" value="1"/>
</dbReference>
<sequence>MSHAELPPELVDLVVGHLDFFSDLLACARVCRSWIPIARSGLTLSVNKGKMVSFLELVQAPTATFPSTIQRLEIRLYQAASTDYSSLVVGILSRFTVLRFLTLAGLRIPGELPPLPTLTVVDLVTSEFATCAGFVRFVSKFPRLRVLKLWNTTWGEDSSEELPALPPMHLDSVSLGCFPCSVPHASAKLNPSGASGEIWHHLIRLVDMAENVLTEIPLFQAAEWFSM</sequence>
<evidence type="ECO:0000259" key="1">
    <source>
        <dbReference type="SMART" id="SM00256"/>
    </source>
</evidence>
<feature type="non-terminal residue" evidence="2">
    <location>
        <position position="227"/>
    </location>
</feature>
<dbReference type="SUPFAM" id="SSF81383">
    <property type="entry name" value="F-box domain"/>
    <property type="match status" value="1"/>
</dbReference>
<evidence type="ECO:0000313" key="3">
    <source>
        <dbReference type="Proteomes" id="UP001221142"/>
    </source>
</evidence>
<organism evidence="2 3">
    <name type="scientific">Roridomyces roridus</name>
    <dbReference type="NCBI Taxonomy" id="1738132"/>
    <lineage>
        <taxon>Eukaryota</taxon>
        <taxon>Fungi</taxon>
        <taxon>Dikarya</taxon>
        <taxon>Basidiomycota</taxon>
        <taxon>Agaricomycotina</taxon>
        <taxon>Agaricomycetes</taxon>
        <taxon>Agaricomycetidae</taxon>
        <taxon>Agaricales</taxon>
        <taxon>Marasmiineae</taxon>
        <taxon>Mycenaceae</taxon>
        <taxon>Roridomyces</taxon>
    </lineage>
</organism>
<dbReference type="Proteomes" id="UP001221142">
    <property type="component" value="Unassembled WGS sequence"/>
</dbReference>
<feature type="domain" description="F-box" evidence="1">
    <location>
        <begin position="6"/>
        <end position="48"/>
    </location>
</feature>
<dbReference type="CDD" id="cd09917">
    <property type="entry name" value="F-box_SF"/>
    <property type="match status" value="1"/>
</dbReference>
<accession>A0AAD7FIL1</accession>
<dbReference type="InterPro" id="IPR001810">
    <property type="entry name" value="F-box_dom"/>
</dbReference>
<name>A0AAD7FIL1_9AGAR</name>
<evidence type="ECO:0000313" key="2">
    <source>
        <dbReference type="EMBL" id="KAJ7625933.1"/>
    </source>
</evidence>
<keyword evidence="3" id="KW-1185">Reference proteome</keyword>
<dbReference type="EMBL" id="JARKIF010000012">
    <property type="protein sequence ID" value="KAJ7625933.1"/>
    <property type="molecule type" value="Genomic_DNA"/>
</dbReference>
<dbReference type="Pfam" id="PF12937">
    <property type="entry name" value="F-box-like"/>
    <property type="match status" value="1"/>
</dbReference>
<dbReference type="Gene3D" id="3.80.10.10">
    <property type="entry name" value="Ribonuclease Inhibitor"/>
    <property type="match status" value="1"/>
</dbReference>
<dbReference type="InterPro" id="IPR036047">
    <property type="entry name" value="F-box-like_dom_sf"/>
</dbReference>
<dbReference type="SUPFAM" id="SSF52047">
    <property type="entry name" value="RNI-like"/>
    <property type="match status" value="1"/>
</dbReference>
<reference evidence="2" key="1">
    <citation type="submission" date="2023-03" db="EMBL/GenBank/DDBJ databases">
        <title>Massive genome expansion in bonnet fungi (Mycena s.s.) driven by repeated elements and novel gene families across ecological guilds.</title>
        <authorList>
            <consortium name="Lawrence Berkeley National Laboratory"/>
            <person name="Harder C.B."/>
            <person name="Miyauchi S."/>
            <person name="Viragh M."/>
            <person name="Kuo A."/>
            <person name="Thoen E."/>
            <person name="Andreopoulos B."/>
            <person name="Lu D."/>
            <person name="Skrede I."/>
            <person name="Drula E."/>
            <person name="Henrissat B."/>
            <person name="Morin E."/>
            <person name="Kohler A."/>
            <person name="Barry K."/>
            <person name="LaButti K."/>
            <person name="Morin E."/>
            <person name="Salamov A."/>
            <person name="Lipzen A."/>
            <person name="Mereny Z."/>
            <person name="Hegedus B."/>
            <person name="Baldrian P."/>
            <person name="Stursova M."/>
            <person name="Weitz H."/>
            <person name="Taylor A."/>
            <person name="Grigoriev I.V."/>
            <person name="Nagy L.G."/>
            <person name="Martin F."/>
            <person name="Kauserud H."/>
        </authorList>
    </citation>
    <scope>NUCLEOTIDE SEQUENCE</scope>
    <source>
        <strain evidence="2">9284</strain>
    </source>
</reference>
<dbReference type="AlphaFoldDB" id="A0AAD7FIL1"/>
<dbReference type="InterPro" id="IPR032675">
    <property type="entry name" value="LRR_dom_sf"/>
</dbReference>
<gene>
    <name evidence="2" type="ORF">FB45DRAFT_1060526</name>
</gene>